<comment type="caution">
    <text evidence="1">The sequence shown here is derived from an EMBL/GenBank/DDBJ whole genome shotgun (WGS) entry which is preliminary data.</text>
</comment>
<evidence type="ECO:0000313" key="2">
    <source>
        <dbReference type="Proteomes" id="UP000622552"/>
    </source>
</evidence>
<keyword evidence="2" id="KW-1185">Reference proteome</keyword>
<proteinExistence type="predicted"/>
<organism evidence="1 2">
    <name type="scientific">Longispora fulva</name>
    <dbReference type="NCBI Taxonomy" id="619741"/>
    <lineage>
        <taxon>Bacteria</taxon>
        <taxon>Bacillati</taxon>
        <taxon>Actinomycetota</taxon>
        <taxon>Actinomycetes</taxon>
        <taxon>Micromonosporales</taxon>
        <taxon>Micromonosporaceae</taxon>
        <taxon>Longispora</taxon>
    </lineage>
</organism>
<sequence>MDQPETRIGAYLRDFAPGGRVSRLAVDGDPHGALRELFDRSYRLLSEGDQRLFRLLGPVNCNSE</sequence>
<protein>
    <submittedName>
        <fullName evidence="1">Uncharacterized protein</fullName>
    </submittedName>
</protein>
<gene>
    <name evidence="1" type="ORF">IW245_002698</name>
</gene>
<reference evidence="1" key="1">
    <citation type="submission" date="2020-11" db="EMBL/GenBank/DDBJ databases">
        <title>Sequencing the genomes of 1000 actinobacteria strains.</title>
        <authorList>
            <person name="Klenk H.-P."/>
        </authorList>
    </citation>
    <scope>NUCLEOTIDE SEQUENCE</scope>
    <source>
        <strain evidence="1">DSM 45356</strain>
    </source>
</reference>
<name>A0A8J7KJ37_9ACTN</name>
<dbReference type="AlphaFoldDB" id="A0A8J7KJ37"/>
<accession>A0A8J7KJ37</accession>
<dbReference type="EMBL" id="JADOUF010000001">
    <property type="protein sequence ID" value="MBG6136504.1"/>
    <property type="molecule type" value="Genomic_DNA"/>
</dbReference>
<dbReference type="Proteomes" id="UP000622552">
    <property type="component" value="Unassembled WGS sequence"/>
</dbReference>
<evidence type="ECO:0000313" key="1">
    <source>
        <dbReference type="EMBL" id="MBG6136504.1"/>
    </source>
</evidence>